<keyword evidence="1" id="KW-0472">Membrane</keyword>
<gene>
    <name evidence="3" type="ORF">ETSY2_07355</name>
</gene>
<organism evidence="3 4">
    <name type="scientific">Candidatus Entotheonella gemina</name>
    <dbReference type="NCBI Taxonomy" id="1429439"/>
    <lineage>
        <taxon>Bacteria</taxon>
        <taxon>Pseudomonadati</taxon>
        <taxon>Nitrospinota/Tectimicrobiota group</taxon>
        <taxon>Candidatus Tectimicrobiota</taxon>
        <taxon>Candidatus Entotheonellia</taxon>
        <taxon>Candidatus Entotheonellales</taxon>
        <taxon>Candidatus Entotheonellaceae</taxon>
        <taxon>Candidatus Entotheonella</taxon>
    </lineage>
</organism>
<dbReference type="EMBL" id="AZHX01000304">
    <property type="protein sequence ID" value="ETX08097.1"/>
    <property type="molecule type" value="Genomic_DNA"/>
</dbReference>
<dbReference type="PANTHER" id="PTHR40940">
    <property type="entry name" value="PROTEIN BATD-RELATED"/>
    <property type="match status" value="1"/>
</dbReference>
<keyword evidence="1" id="KW-0812">Transmembrane</keyword>
<comment type="caution">
    <text evidence="3">The sequence shown here is derived from an EMBL/GenBank/DDBJ whole genome shotgun (WGS) entry which is preliminary data.</text>
</comment>
<feature type="non-terminal residue" evidence="3">
    <location>
        <position position="412"/>
    </location>
</feature>
<feature type="signal peptide" evidence="2">
    <location>
        <begin position="1"/>
        <end position="20"/>
    </location>
</feature>
<keyword evidence="1" id="KW-1133">Transmembrane helix</keyword>
<sequence length="412" mass="44943">MSRFLPVLLFFGLSAPLVFAQQTAIPNKPTLTVSLEPRHVKDGGGYVQGQIVLRVQLVSPHPFDRLQLNLPAIANVRTLTLSPPQTREIHNYGLEGYLYETRLALFPEQSGMLTIPSVSVAGAVAVGSGRKEPFAEVNPEMLVTIKPIDPAYDAPWWLVADAVTMTEVWTPPPEELRVGDTVRRDLTVTVYGVTAQHLPVIEQPLNGGYAVVGSETTMKTDLTPDGVIATLRQFWALRVESEDIISISPIQLAFWDPAAGSMASASLPAKRIEPLPRDPAARRAQLMSDAITAHRNRRISLFAALSIPVLGLLALIGALFYKALPTRADRRLSQACIANATPAACFRAVTQWSHDSFGTGDRNLIKYLQQTFGGEAAERLNTLQLALFSASDVSAEPKRLARSLVAAARRQR</sequence>
<feature type="transmembrane region" description="Helical" evidence="1">
    <location>
        <begin position="299"/>
        <end position="321"/>
    </location>
</feature>
<dbReference type="InterPro" id="IPR025738">
    <property type="entry name" value="BatD"/>
</dbReference>
<keyword evidence="2" id="KW-0732">Signal</keyword>
<evidence type="ECO:0000313" key="4">
    <source>
        <dbReference type="Proteomes" id="UP000019140"/>
    </source>
</evidence>
<dbReference type="HOGENOM" id="CLU_668206_0_0_7"/>
<proteinExistence type="predicted"/>
<accession>W4MEL9</accession>
<evidence type="ECO:0008006" key="5">
    <source>
        <dbReference type="Google" id="ProtNLM"/>
    </source>
</evidence>
<dbReference type="PANTHER" id="PTHR40940:SF1">
    <property type="entry name" value="PROTEIN BATD"/>
    <property type="match status" value="1"/>
</dbReference>
<evidence type="ECO:0000256" key="1">
    <source>
        <dbReference type="SAM" id="Phobius"/>
    </source>
</evidence>
<feature type="chain" id="PRO_5004844854" description="Protein BatD" evidence="2">
    <location>
        <begin position="21"/>
        <end position="412"/>
    </location>
</feature>
<keyword evidence="4" id="KW-1185">Reference proteome</keyword>
<evidence type="ECO:0000313" key="3">
    <source>
        <dbReference type="EMBL" id="ETX08097.1"/>
    </source>
</evidence>
<name>W4MEL9_9BACT</name>
<dbReference type="AlphaFoldDB" id="W4MEL9"/>
<protein>
    <recommendedName>
        <fullName evidence="5">Protein BatD</fullName>
    </recommendedName>
</protein>
<reference evidence="3 4" key="1">
    <citation type="journal article" date="2014" name="Nature">
        <title>An environmental bacterial taxon with a large and distinct metabolic repertoire.</title>
        <authorList>
            <person name="Wilson M.C."/>
            <person name="Mori T."/>
            <person name="Ruckert C."/>
            <person name="Uria A.R."/>
            <person name="Helf M.J."/>
            <person name="Takada K."/>
            <person name="Gernert C."/>
            <person name="Steffens U.A."/>
            <person name="Heycke N."/>
            <person name="Schmitt S."/>
            <person name="Rinke C."/>
            <person name="Helfrich E.J."/>
            <person name="Brachmann A.O."/>
            <person name="Gurgui C."/>
            <person name="Wakimoto T."/>
            <person name="Kracht M."/>
            <person name="Crusemann M."/>
            <person name="Hentschel U."/>
            <person name="Abe I."/>
            <person name="Matsunaga S."/>
            <person name="Kalinowski J."/>
            <person name="Takeyama H."/>
            <person name="Piel J."/>
        </authorList>
    </citation>
    <scope>NUCLEOTIDE SEQUENCE [LARGE SCALE GENOMIC DNA]</scope>
    <source>
        <strain evidence="4">TSY2</strain>
    </source>
</reference>
<evidence type="ECO:0000256" key="2">
    <source>
        <dbReference type="SAM" id="SignalP"/>
    </source>
</evidence>
<dbReference type="Proteomes" id="UP000019140">
    <property type="component" value="Unassembled WGS sequence"/>
</dbReference>